<sequence>MDRSFAFALRAAAMAILKNGRAKAVRFTTLDAIYRTLDCRPGDVLRRVPDDEEDAAPEAAGRPPRGGPPT</sequence>
<evidence type="ECO:0000313" key="3">
    <source>
        <dbReference type="EMBL" id="MFC4563364.1"/>
    </source>
</evidence>
<dbReference type="RefSeq" id="WP_378575519.1">
    <property type="nucleotide sequence ID" value="NZ_JBHSFQ010000014.1"/>
</dbReference>
<protein>
    <submittedName>
        <fullName evidence="3">Helix-turn-helix domain-containing protein</fullName>
    </submittedName>
</protein>
<name>A0ABV9DYF1_9ACTN</name>
<evidence type="ECO:0000256" key="1">
    <source>
        <dbReference type="SAM" id="MobiDB-lite"/>
    </source>
</evidence>
<dbReference type="EMBL" id="JBHSFQ010000014">
    <property type="protein sequence ID" value="MFC4563364.1"/>
    <property type="molecule type" value="Genomic_DNA"/>
</dbReference>
<dbReference type="PANTHER" id="PTHR37301:SF1">
    <property type="entry name" value="DNA-BINDING PROTEIN"/>
    <property type="match status" value="1"/>
</dbReference>
<evidence type="ECO:0000313" key="4">
    <source>
        <dbReference type="Proteomes" id="UP001595923"/>
    </source>
</evidence>
<comment type="caution">
    <text evidence="3">The sequence shown here is derived from an EMBL/GenBank/DDBJ whole genome shotgun (WGS) entry which is preliminary data.</text>
</comment>
<dbReference type="InterPro" id="IPR001387">
    <property type="entry name" value="Cro/C1-type_HTH"/>
</dbReference>
<dbReference type="Proteomes" id="UP001595923">
    <property type="component" value="Unassembled WGS sequence"/>
</dbReference>
<accession>A0ABV9DYF1</accession>
<dbReference type="PANTHER" id="PTHR37301">
    <property type="entry name" value="DNA-BINDING PROTEIN-RELATED"/>
    <property type="match status" value="1"/>
</dbReference>
<gene>
    <name evidence="3" type="ORF">ACFO4E_15985</name>
</gene>
<reference evidence="4" key="1">
    <citation type="journal article" date="2019" name="Int. J. Syst. Evol. Microbiol.">
        <title>The Global Catalogue of Microorganisms (GCM) 10K type strain sequencing project: providing services to taxonomists for standard genome sequencing and annotation.</title>
        <authorList>
            <consortium name="The Broad Institute Genomics Platform"/>
            <consortium name="The Broad Institute Genome Sequencing Center for Infectious Disease"/>
            <person name="Wu L."/>
            <person name="Ma J."/>
        </authorList>
    </citation>
    <scope>NUCLEOTIDE SEQUENCE [LARGE SCALE GENOMIC DNA]</scope>
    <source>
        <strain evidence="4">XZYJ18</strain>
    </source>
</reference>
<organism evidence="3 4">
    <name type="scientific">Nocardiopsis mangrovi</name>
    <dbReference type="NCBI Taxonomy" id="1179818"/>
    <lineage>
        <taxon>Bacteria</taxon>
        <taxon>Bacillati</taxon>
        <taxon>Actinomycetota</taxon>
        <taxon>Actinomycetes</taxon>
        <taxon>Streptosporangiales</taxon>
        <taxon>Nocardiopsidaceae</taxon>
        <taxon>Nocardiopsis</taxon>
    </lineage>
</organism>
<evidence type="ECO:0000259" key="2">
    <source>
        <dbReference type="Pfam" id="PF13443"/>
    </source>
</evidence>
<proteinExistence type="predicted"/>
<keyword evidence="4" id="KW-1185">Reference proteome</keyword>
<feature type="domain" description="HTH cro/C1-type" evidence="2">
    <location>
        <begin position="10"/>
        <end position="50"/>
    </location>
</feature>
<dbReference type="Pfam" id="PF13443">
    <property type="entry name" value="HTH_26"/>
    <property type="match status" value="1"/>
</dbReference>
<feature type="region of interest" description="Disordered" evidence="1">
    <location>
        <begin position="44"/>
        <end position="70"/>
    </location>
</feature>